<organism evidence="1 2">
    <name type="scientific">Popillia japonica</name>
    <name type="common">Japanese beetle</name>
    <dbReference type="NCBI Taxonomy" id="7064"/>
    <lineage>
        <taxon>Eukaryota</taxon>
        <taxon>Metazoa</taxon>
        <taxon>Ecdysozoa</taxon>
        <taxon>Arthropoda</taxon>
        <taxon>Hexapoda</taxon>
        <taxon>Insecta</taxon>
        <taxon>Pterygota</taxon>
        <taxon>Neoptera</taxon>
        <taxon>Endopterygota</taxon>
        <taxon>Coleoptera</taxon>
        <taxon>Polyphaga</taxon>
        <taxon>Scarabaeiformia</taxon>
        <taxon>Scarabaeidae</taxon>
        <taxon>Rutelinae</taxon>
        <taxon>Popillia</taxon>
    </lineage>
</organism>
<evidence type="ECO:0000313" key="2">
    <source>
        <dbReference type="Proteomes" id="UP001458880"/>
    </source>
</evidence>
<name>A0AAW1HSH1_POPJA</name>
<sequence>MITLAEAKVGMADKVDQQIIDEFRRGSYLLDSLTFDNAVSPGTGGSTLAYGYIKLKTPSTASFRALNTEYTNVEAKREELTAYCKIFGGSFKLDRVIIGTSGAVDELAFQMSEKVKGAINLFHYTAINGDRAANQDEFDGLDTLLTGSSTEYDEGALDVSTSALLDTEYNRFLDMMDDFVSGMDGAPTMFLTNNKLATKIKGVARRAGYYSQMEDAFGRSVSMWNSIPIIDLQNYYSPTLAQTIPVVPIDSSGTTSLYTLAQRFRLHRMASTGTTSLYAVQIAQDGFHGISPAGSNIITTSLPDLTAPGTIKEGDVEMVAGVVLKNSLKAGVFRNIKVQ</sequence>
<proteinExistence type="predicted"/>
<keyword evidence="2" id="KW-1185">Reference proteome</keyword>
<protein>
    <recommendedName>
        <fullName evidence="3">Phage capsid protein</fullName>
    </recommendedName>
</protein>
<comment type="caution">
    <text evidence="1">The sequence shown here is derived from an EMBL/GenBank/DDBJ whole genome shotgun (WGS) entry which is preliminary data.</text>
</comment>
<evidence type="ECO:0000313" key="1">
    <source>
        <dbReference type="EMBL" id="KAK9679531.1"/>
    </source>
</evidence>
<gene>
    <name evidence="1" type="ORF">QE152_g39999</name>
</gene>
<dbReference type="InterPro" id="IPR048813">
    <property type="entry name" value="GP7-like"/>
</dbReference>
<dbReference type="EMBL" id="JASPKY010001015">
    <property type="protein sequence ID" value="KAK9679531.1"/>
    <property type="molecule type" value="Genomic_DNA"/>
</dbReference>
<dbReference type="AlphaFoldDB" id="A0AAW1HSH1"/>
<accession>A0AAW1HSH1</accession>
<reference evidence="1 2" key="1">
    <citation type="journal article" date="2024" name="BMC Genomics">
        <title>De novo assembly and annotation of Popillia japonica's genome with initial clues to its potential as an invasive pest.</title>
        <authorList>
            <person name="Cucini C."/>
            <person name="Boschi S."/>
            <person name="Funari R."/>
            <person name="Cardaioli E."/>
            <person name="Iannotti N."/>
            <person name="Marturano G."/>
            <person name="Paoli F."/>
            <person name="Bruttini M."/>
            <person name="Carapelli A."/>
            <person name="Frati F."/>
            <person name="Nardi F."/>
        </authorList>
    </citation>
    <scope>NUCLEOTIDE SEQUENCE [LARGE SCALE GENOMIC DNA]</scope>
    <source>
        <strain evidence="1">DMR45628</strain>
    </source>
</reference>
<dbReference type="Proteomes" id="UP001458880">
    <property type="component" value="Unassembled WGS sequence"/>
</dbReference>
<dbReference type="NCBIfam" id="NF045672">
    <property type="entry name" value="MCP_gp7_epsi_15"/>
    <property type="match status" value="1"/>
</dbReference>
<evidence type="ECO:0008006" key="3">
    <source>
        <dbReference type="Google" id="ProtNLM"/>
    </source>
</evidence>